<dbReference type="SUPFAM" id="SSF53474">
    <property type="entry name" value="alpha/beta-Hydrolases"/>
    <property type="match status" value="1"/>
</dbReference>
<protein>
    <recommendedName>
        <fullName evidence="2">AB hydrolase-1 domain-containing protein</fullName>
    </recommendedName>
</protein>
<dbReference type="InterPro" id="IPR029058">
    <property type="entry name" value="AB_hydrolase_fold"/>
</dbReference>
<dbReference type="InterPro" id="IPR000073">
    <property type="entry name" value="AB_hydrolase_1"/>
</dbReference>
<evidence type="ECO:0000313" key="3">
    <source>
        <dbReference type="EMBL" id="ARU52053.1"/>
    </source>
</evidence>
<accession>A0A1Y0HY29</accession>
<evidence type="ECO:0000259" key="2">
    <source>
        <dbReference type="Pfam" id="PF00561"/>
    </source>
</evidence>
<feature type="region of interest" description="Disordered" evidence="1">
    <location>
        <begin position="257"/>
        <end position="276"/>
    </location>
</feature>
<dbReference type="KEGG" id="cceu:CBR64_11795"/>
<evidence type="ECO:0000256" key="1">
    <source>
        <dbReference type="SAM" id="MobiDB-lite"/>
    </source>
</evidence>
<dbReference type="GO" id="GO:0003824">
    <property type="term" value="F:catalytic activity"/>
    <property type="evidence" value="ECO:0007669"/>
    <property type="project" value="UniProtKB-ARBA"/>
</dbReference>
<dbReference type="OrthoDB" id="2987348at2"/>
<reference evidence="3 4" key="1">
    <citation type="submission" date="2017-05" db="EMBL/GenBank/DDBJ databases">
        <authorList>
            <person name="Song R."/>
            <person name="Chenine A.L."/>
            <person name="Ruprecht R.M."/>
        </authorList>
    </citation>
    <scope>NUCLEOTIDE SEQUENCE [LARGE SCALE GENOMIC DNA]</scope>
    <source>
        <strain evidence="3 4">PSBB019</strain>
    </source>
</reference>
<dbReference type="EMBL" id="CP021383">
    <property type="protein sequence ID" value="ARU52053.1"/>
    <property type="molecule type" value="Genomic_DNA"/>
</dbReference>
<proteinExistence type="predicted"/>
<dbReference type="RefSeq" id="WP_087471067.1">
    <property type="nucleotide sequence ID" value="NZ_CP021383.1"/>
</dbReference>
<gene>
    <name evidence="3" type="ORF">CBR64_11795</name>
</gene>
<dbReference type="Proteomes" id="UP000196228">
    <property type="component" value="Chromosome"/>
</dbReference>
<dbReference type="Gene3D" id="3.40.50.1820">
    <property type="entry name" value="alpha/beta hydrolase"/>
    <property type="match status" value="1"/>
</dbReference>
<dbReference type="AlphaFoldDB" id="A0A1Y0HY29"/>
<evidence type="ECO:0000313" key="4">
    <source>
        <dbReference type="Proteomes" id="UP000196228"/>
    </source>
</evidence>
<sequence>MSAGRGADAPDRATTWVILPGLALTPEDFAPLADELRVVAGTDDVRVLDAWRTPVTGPVDAVRTALRVDGSGPVGLVGHSVGGLAALEWALLHPGEVRRLVLLDPTSPWEPHLPALHPGRPTARAGDALAALVGSALATAGPALRRGAVRVVARRPDPLPRGVARVRYGSASTWTMLAHEWFASWEQAPRVRALLDSGRSLSTAAGPLLVTGLRGSARFLRQQRELSDRLAVPRVGLAGEGHLFPLTRPDVVARLAAGGHRTQRRTPGAPHGHARP</sequence>
<organism evidence="3 4">
    <name type="scientific">Cellulosimicrobium cellulans</name>
    <name type="common">Arthrobacter luteus</name>
    <dbReference type="NCBI Taxonomy" id="1710"/>
    <lineage>
        <taxon>Bacteria</taxon>
        <taxon>Bacillati</taxon>
        <taxon>Actinomycetota</taxon>
        <taxon>Actinomycetes</taxon>
        <taxon>Micrococcales</taxon>
        <taxon>Promicromonosporaceae</taxon>
        <taxon>Cellulosimicrobium</taxon>
    </lineage>
</organism>
<name>A0A1Y0HY29_CELCE</name>
<feature type="domain" description="AB hydrolase-1" evidence="2">
    <location>
        <begin position="70"/>
        <end position="130"/>
    </location>
</feature>
<dbReference type="Pfam" id="PF00561">
    <property type="entry name" value="Abhydrolase_1"/>
    <property type="match status" value="1"/>
</dbReference>